<evidence type="ECO:0000313" key="2">
    <source>
        <dbReference type="Proteomes" id="UP000315377"/>
    </source>
</evidence>
<dbReference type="SUPFAM" id="SSF54909">
    <property type="entry name" value="Dimeric alpha+beta barrel"/>
    <property type="match status" value="1"/>
</dbReference>
<dbReference type="InterPro" id="IPR011008">
    <property type="entry name" value="Dimeric_a/b-barrel"/>
</dbReference>
<organism evidence="1 2">
    <name type="scientific">Paenibacillus thiaminolyticus</name>
    <name type="common">Bacillus thiaminolyticus</name>
    <dbReference type="NCBI Taxonomy" id="49283"/>
    <lineage>
        <taxon>Bacteria</taxon>
        <taxon>Bacillati</taxon>
        <taxon>Bacillota</taxon>
        <taxon>Bacilli</taxon>
        <taxon>Bacillales</taxon>
        <taxon>Paenibacillaceae</taxon>
        <taxon>Paenibacillus</taxon>
    </lineage>
</organism>
<dbReference type="AlphaFoldDB" id="A0AAP9IZT9"/>
<accession>A0AAP9IZT9</accession>
<reference evidence="1 2" key="1">
    <citation type="submission" date="2019-07" db="EMBL/GenBank/DDBJ databases">
        <title>Paenibacillus thiaminolyticus NRRL B-4156.</title>
        <authorList>
            <person name="Hehnly C."/>
            <person name="Zhang L."/>
        </authorList>
    </citation>
    <scope>NUCLEOTIDE SEQUENCE [LARGE SCALE GENOMIC DNA]</scope>
    <source>
        <strain evidence="1 2">NRRL B-4156</strain>
    </source>
</reference>
<sequence>MRNDLTRFYCTAFLGVGVVASGSLQHVVTTVKDALDDRDLTQLLLFDDSTGKPIDVDFRGKTDDVLKRLGEQFGDLPGTEVNHQPTRRVGRPKLGVVSGEVTLLPRHWEWLKSQPGGASVTLRKLVDEARHAGGKQSKIRESQEATYHFMTAMAGNFHQYEEALRALYAGDLDRFYHFIDDWAPDIRNHIKRLSANAFPESIRYIEPSQRAGMRFMQRGIEGSIVMLNLLRFRDVADYTANPELTPEIPISGAEAFNRYIEHTLPFLRESGGEVMFLGDGGEFLTGPEDERWDLVMLIRQSSAQSFLAFSGHQDYLAGIGHRTAAIEDSRLLPMAELPIPN</sequence>
<dbReference type="Pfam" id="PF09998">
    <property type="entry name" value="DUF2239"/>
    <property type="match status" value="1"/>
</dbReference>
<dbReference type="PANTHER" id="PTHR40257">
    <property type="match status" value="1"/>
</dbReference>
<name>A0AAP9IZT9_PANTH</name>
<dbReference type="Proteomes" id="UP000315377">
    <property type="component" value="Chromosome"/>
</dbReference>
<dbReference type="InterPro" id="IPR018715">
    <property type="entry name" value="DUF2239"/>
</dbReference>
<proteinExistence type="predicted"/>
<protein>
    <submittedName>
        <fullName evidence="1">DUF2239 family protein</fullName>
    </submittedName>
</protein>
<dbReference type="Gene3D" id="3.30.70.100">
    <property type="match status" value="1"/>
</dbReference>
<dbReference type="PANTHER" id="PTHR40257:SF1">
    <property type="entry name" value="DUF1330 DOMAIN-CONTAINING PROTEIN"/>
    <property type="match status" value="1"/>
</dbReference>
<evidence type="ECO:0000313" key="1">
    <source>
        <dbReference type="EMBL" id="QDM42395.1"/>
    </source>
</evidence>
<gene>
    <name evidence="1" type="ORF">FLT43_01895</name>
</gene>
<dbReference type="EMBL" id="CP041405">
    <property type="protein sequence ID" value="QDM42395.1"/>
    <property type="molecule type" value="Genomic_DNA"/>
</dbReference>